<evidence type="ECO:0000313" key="18">
    <source>
        <dbReference type="EMBL" id="KAK7478604.1"/>
    </source>
</evidence>
<evidence type="ECO:0000256" key="8">
    <source>
        <dbReference type="ARBA" id="ARBA00022801"/>
    </source>
</evidence>
<evidence type="ECO:0000313" key="19">
    <source>
        <dbReference type="Proteomes" id="UP001519460"/>
    </source>
</evidence>
<dbReference type="FunFam" id="2.40.70.10:FF:000009">
    <property type="entry name" value="Aspartic proteinase A1"/>
    <property type="match status" value="1"/>
</dbReference>
<evidence type="ECO:0000256" key="5">
    <source>
        <dbReference type="ARBA" id="ARBA00022692"/>
    </source>
</evidence>
<feature type="domain" description="Peptidase A1" evidence="17">
    <location>
        <begin position="451"/>
        <end position="767"/>
    </location>
</feature>
<feature type="active site" evidence="13">
    <location>
        <position position="469"/>
    </location>
</feature>
<dbReference type="Pfam" id="PF00335">
    <property type="entry name" value="Tetraspanin"/>
    <property type="match status" value="1"/>
</dbReference>
<feature type="active site" evidence="13">
    <location>
        <position position="655"/>
    </location>
</feature>
<organism evidence="18 19">
    <name type="scientific">Batillaria attramentaria</name>
    <dbReference type="NCBI Taxonomy" id="370345"/>
    <lineage>
        <taxon>Eukaryota</taxon>
        <taxon>Metazoa</taxon>
        <taxon>Spiralia</taxon>
        <taxon>Lophotrochozoa</taxon>
        <taxon>Mollusca</taxon>
        <taxon>Gastropoda</taxon>
        <taxon>Caenogastropoda</taxon>
        <taxon>Sorbeoconcha</taxon>
        <taxon>Cerithioidea</taxon>
        <taxon>Batillariidae</taxon>
        <taxon>Batillaria</taxon>
    </lineage>
</organism>
<protein>
    <recommendedName>
        <fullName evidence="17">Peptidase A1 domain-containing protein</fullName>
    </recommendedName>
</protein>
<keyword evidence="9 16" id="KW-1133">Transmembrane helix</keyword>
<comment type="similarity">
    <text evidence="2">Belongs to the tetraspanin (TM4SF) family.</text>
</comment>
<comment type="caution">
    <text evidence="18">The sequence shown here is derived from an EMBL/GenBank/DDBJ whole genome shotgun (WGS) entry which is preliminary data.</text>
</comment>
<reference evidence="18 19" key="1">
    <citation type="journal article" date="2023" name="Sci. Data">
        <title>Genome assembly of the Korean intertidal mud-creeper Batillaria attramentaria.</title>
        <authorList>
            <person name="Patra A.K."/>
            <person name="Ho P.T."/>
            <person name="Jun S."/>
            <person name="Lee S.J."/>
            <person name="Kim Y."/>
            <person name="Won Y.J."/>
        </authorList>
    </citation>
    <scope>NUCLEOTIDE SEQUENCE [LARGE SCALE GENOMIC DNA]</scope>
    <source>
        <strain evidence="18">Wonlab-2016</strain>
    </source>
</reference>
<keyword evidence="8 15" id="KW-0378">Hydrolase</keyword>
<feature type="transmembrane region" description="Helical" evidence="16">
    <location>
        <begin position="375"/>
        <end position="394"/>
    </location>
</feature>
<evidence type="ECO:0000256" key="13">
    <source>
        <dbReference type="PIRSR" id="PIRSR601461-1"/>
    </source>
</evidence>
<dbReference type="InterPro" id="IPR001969">
    <property type="entry name" value="Aspartic_peptidase_AS"/>
</dbReference>
<dbReference type="InterPro" id="IPR021109">
    <property type="entry name" value="Peptidase_aspartic_dom_sf"/>
</dbReference>
<feature type="transmembrane region" description="Helical" evidence="16">
    <location>
        <begin position="152"/>
        <end position="179"/>
    </location>
</feature>
<evidence type="ECO:0000256" key="4">
    <source>
        <dbReference type="ARBA" id="ARBA00022670"/>
    </source>
</evidence>
<evidence type="ECO:0000256" key="2">
    <source>
        <dbReference type="ARBA" id="ARBA00006840"/>
    </source>
</evidence>
<keyword evidence="12" id="KW-0325">Glycoprotein</keyword>
<dbReference type="InterPro" id="IPR018503">
    <property type="entry name" value="Tetraspanin_CS"/>
</dbReference>
<evidence type="ECO:0000256" key="15">
    <source>
        <dbReference type="RuleBase" id="RU000454"/>
    </source>
</evidence>
<dbReference type="SUPFAM" id="SSF50630">
    <property type="entry name" value="Acid proteases"/>
    <property type="match status" value="1"/>
</dbReference>
<evidence type="ECO:0000256" key="14">
    <source>
        <dbReference type="PIRSR" id="PIRSR601461-2"/>
    </source>
</evidence>
<keyword evidence="19" id="KW-1185">Reference proteome</keyword>
<keyword evidence="10 16" id="KW-0472">Membrane</keyword>
<dbReference type="InterPro" id="IPR001461">
    <property type="entry name" value="Aspartic_peptidase_A1"/>
</dbReference>
<proteinExistence type="inferred from homology"/>
<dbReference type="EMBL" id="JACVVK020000321">
    <property type="protein sequence ID" value="KAK7478604.1"/>
    <property type="molecule type" value="Genomic_DNA"/>
</dbReference>
<feature type="disulfide bond" evidence="14">
    <location>
        <begin position="482"/>
        <end position="489"/>
    </location>
</feature>
<dbReference type="Gene3D" id="1.10.1450.10">
    <property type="entry name" value="Tetraspanin"/>
    <property type="match status" value="1"/>
</dbReference>
<evidence type="ECO:0000256" key="16">
    <source>
        <dbReference type="SAM" id="Phobius"/>
    </source>
</evidence>
<keyword evidence="7 15" id="KW-0064">Aspartyl protease</keyword>
<dbReference type="InterPro" id="IPR018499">
    <property type="entry name" value="Tetraspanin/Peripherin"/>
</dbReference>
<evidence type="ECO:0000256" key="12">
    <source>
        <dbReference type="ARBA" id="ARBA00023180"/>
    </source>
</evidence>
<dbReference type="Proteomes" id="UP001519460">
    <property type="component" value="Unassembled WGS sequence"/>
</dbReference>
<dbReference type="Gene3D" id="2.40.70.10">
    <property type="entry name" value="Acid Proteases"/>
    <property type="match status" value="2"/>
</dbReference>
<keyword evidence="5 16" id="KW-0812">Transmembrane</keyword>
<dbReference type="SUPFAM" id="SSF48652">
    <property type="entry name" value="Tetraspanin"/>
    <property type="match status" value="1"/>
</dbReference>
<feature type="transmembrane region" description="Helical" evidence="16">
    <location>
        <begin position="322"/>
        <end position="340"/>
    </location>
</feature>
<evidence type="ECO:0000256" key="6">
    <source>
        <dbReference type="ARBA" id="ARBA00022729"/>
    </source>
</evidence>
<name>A0ABD0JV77_9CAEN</name>
<keyword evidence="11 14" id="KW-1015">Disulfide bond</keyword>
<dbReference type="Pfam" id="PF00026">
    <property type="entry name" value="Asp"/>
    <property type="match status" value="1"/>
</dbReference>
<dbReference type="GO" id="GO:0004190">
    <property type="term" value="F:aspartic-type endopeptidase activity"/>
    <property type="evidence" value="ECO:0007669"/>
    <property type="project" value="UniProtKB-KW"/>
</dbReference>
<evidence type="ECO:0000259" key="17">
    <source>
        <dbReference type="PROSITE" id="PS51767"/>
    </source>
</evidence>
<gene>
    <name evidence="18" type="ORF">BaRGS_00030136</name>
</gene>
<dbReference type="GO" id="GO:0016020">
    <property type="term" value="C:membrane"/>
    <property type="evidence" value="ECO:0007669"/>
    <property type="project" value="UniProtKB-SubCell"/>
</dbReference>
<dbReference type="FunFam" id="2.40.70.10:FF:000044">
    <property type="entry name" value="Lysosomal aspartic protease"/>
    <property type="match status" value="1"/>
</dbReference>
<comment type="similarity">
    <text evidence="3 15">Belongs to the peptidase A1 family.</text>
</comment>
<dbReference type="AlphaFoldDB" id="A0ABD0JV77"/>
<sequence length="800" mass="87547">MQRIQRYRLMNRPGAAFSCYPAPAEHQLDELTSTVTLSTRSTAENLAAAYSLAGCLRALAGRCQGRKISVKMADHACHDPTRGESRRDDLFQWLCPFNHLSSKQDGGRANSSTPNHFDVTSDLLLGCGVLSLGLWLQINRSPHISILPTHTFLSASALCITAGAIILLVGFLGCYGAFLENQCMLIGYFIMVLLIFTLEITAGSLGFVRKDEMRNMIQEELLLSIQQDYKTGEAAVEAVRHPSSSSSAPEEWWLVMDSLQAELQCCGVHNHTDWYNIAAWPTEQRVPDSCCKQPEDGCGQLEPRFWFERGCMSEIDYWFVKNMYILGVVGITVAVIQSLASENAECGAQVQCASAFLIIQTHPILTLTTTVDAEIMGLLVAFIVVLGAFSCQANQLHRIKLHRMPSTRQSLTEFANSIAALKQKYSLHALNNFQITGPSPEPLSNYLDAQYYGVIGLGTPQQKFKVVFDTGSSNLWVPSKKCKLSDIACLLHNKYDSTKSNTYKANGTNFEIRYGTGSLTGFLSTDTLTIGDLVIKDQTFAEATQQPGITFVAAKFDGILGMAYKTISVDGVVPPFYNAVSQKLVPKPVFSFYLDRNPDAKEGGELILGGSDPKMYTGNFTYLPVSKQGYWQIKMDSLQVGSSQFCQGGCNAIADTGTSLLAGPTAEVSKLNQAIGATPLPGGEYMVDCTKIPSLPTVTIMLGGKAFSLTGKEYVLTVKELGQTICLSGFIGLDIPPPAGPLWILGDVFIGPYYTEFDLANNRVGFARTVNSTELKFKAREPGFREVEELDVFVERFGGL</sequence>
<dbReference type="InterPro" id="IPR008952">
    <property type="entry name" value="Tetraspanin_EC2_sf"/>
</dbReference>
<evidence type="ECO:0000256" key="10">
    <source>
        <dbReference type="ARBA" id="ARBA00023136"/>
    </source>
</evidence>
<keyword evidence="4 15" id="KW-0645">Protease</keyword>
<evidence type="ECO:0000256" key="11">
    <source>
        <dbReference type="ARBA" id="ARBA00023157"/>
    </source>
</evidence>
<feature type="disulfide bond" evidence="14">
    <location>
        <begin position="689"/>
        <end position="726"/>
    </location>
</feature>
<dbReference type="InterPro" id="IPR033121">
    <property type="entry name" value="PEPTIDASE_A1"/>
</dbReference>
<evidence type="ECO:0000256" key="9">
    <source>
        <dbReference type="ARBA" id="ARBA00022989"/>
    </source>
</evidence>
<keyword evidence="6" id="KW-0732">Signal</keyword>
<dbReference type="PROSITE" id="PS51767">
    <property type="entry name" value="PEPTIDASE_A1"/>
    <property type="match status" value="1"/>
</dbReference>
<dbReference type="PRINTS" id="PR00792">
    <property type="entry name" value="PEPSIN"/>
</dbReference>
<dbReference type="PANTHER" id="PTHR47966:SF51">
    <property type="entry name" value="BETA-SITE APP-CLEAVING ENZYME, ISOFORM A-RELATED"/>
    <property type="match status" value="1"/>
</dbReference>
<accession>A0ABD0JV77</accession>
<evidence type="ECO:0000256" key="7">
    <source>
        <dbReference type="ARBA" id="ARBA00022750"/>
    </source>
</evidence>
<evidence type="ECO:0000256" key="1">
    <source>
        <dbReference type="ARBA" id="ARBA00004141"/>
    </source>
</evidence>
<dbReference type="GO" id="GO:0006508">
    <property type="term" value="P:proteolysis"/>
    <property type="evidence" value="ECO:0007669"/>
    <property type="project" value="UniProtKB-KW"/>
</dbReference>
<dbReference type="Gene3D" id="2.60.40.1960">
    <property type="match status" value="1"/>
</dbReference>
<comment type="subcellular location">
    <subcellularLocation>
        <location evidence="1">Membrane</location>
        <topology evidence="1">Multi-pass membrane protein</topology>
    </subcellularLocation>
</comment>
<evidence type="ECO:0000256" key="3">
    <source>
        <dbReference type="ARBA" id="ARBA00007447"/>
    </source>
</evidence>
<dbReference type="PROSITE" id="PS00421">
    <property type="entry name" value="TM4_1"/>
    <property type="match status" value="1"/>
</dbReference>
<dbReference type="PROSITE" id="PS00141">
    <property type="entry name" value="ASP_PROTEASE"/>
    <property type="match status" value="2"/>
</dbReference>
<feature type="transmembrane region" description="Helical" evidence="16">
    <location>
        <begin position="185"/>
        <end position="208"/>
    </location>
</feature>
<feature type="disulfide bond" evidence="14">
    <location>
        <begin position="646"/>
        <end position="650"/>
    </location>
</feature>
<dbReference type="PANTHER" id="PTHR47966">
    <property type="entry name" value="BETA-SITE APP-CLEAVING ENZYME, ISOFORM A-RELATED"/>
    <property type="match status" value="1"/>
</dbReference>